<evidence type="ECO:0000256" key="7">
    <source>
        <dbReference type="ARBA" id="ARBA00022729"/>
    </source>
</evidence>
<sequence length="690" mass="76502">MQCICTPSERFCPPSGIKTCDPGVSHCLLSLKWNSNLNKYVEHIQDCWQWADRAKCPNDVGKCYLLLQPDDKYKSCCCKGPLCNNVTGIEFSLPPAHEAPYQLTTDAVGIASSRDDSYGKSTQSSILREYSIVIIIIPIVLLVLLLLLGLLFFRIYMNRWPTLHIKQRRKQIRGDRFCECQSARLTSGDGAVHCTCGNLNKAHGLEVFGGHLDYNGPSSLKIPAVGVGWLTNDEVEGLASKIVKVELRSQGCFGQVWHGRCTVDSSTSHFVSLPQSDSDGLVSKPSAIDVAIKIFRSSQKDSWEAELALFRLPGLAHPNIVKFYGADQVTVDPSDHELEYWLVLEYHPLGSLHDYLISHTITWLELLHIAIGVARGLSHLHSEFASIGGTESFTGHPKPSVAHRDLNSRNILLKSDMSTCIADFGLAIRFEPGQFPSIAHPQLGTRRYMAPEVLDGAIQFSRDAYLRIDVYAMGLVIWELMSRCTGTDGDPIKVESKYFAPYELELGPAPTMEELQRFVALEKRRPQFSSAWRSNRNMCSLWETVEECWDQDAEARLSAGCVSERLLNLSRHSPSDRRVNAECMLPMPNAIPLQPLYTPVPETVSSKPLSCPSTAYTSCVSPKFAMPVTRNAQTVPEIPTTVCFPVPSKSIASINGGLKGNRNTPGEFSPSGGDTHRCEVDMLTQPNRLC</sequence>
<dbReference type="CDD" id="cd23533">
    <property type="entry name" value="TFP_LU_ECD_BMPR2_like"/>
    <property type="match status" value="1"/>
</dbReference>
<dbReference type="GO" id="GO:0071363">
    <property type="term" value="P:cellular response to growth factor stimulus"/>
    <property type="evidence" value="ECO:0007669"/>
    <property type="project" value="TreeGrafter"/>
</dbReference>
<evidence type="ECO:0000256" key="4">
    <source>
        <dbReference type="ARBA" id="ARBA00022527"/>
    </source>
</evidence>
<evidence type="ECO:0000256" key="2">
    <source>
        <dbReference type="ARBA" id="ARBA00009605"/>
    </source>
</evidence>
<evidence type="ECO:0000256" key="15">
    <source>
        <dbReference type="SAM" id="Phobius"/>
    </source>
</evidence>
<evidence type="ECO:0000313" key="17">
    <source>
        <dbReference type="EMBL" id="CAL5131271.1"/>
    </source>
</evidence>
<evidence type="ECO:0000256" key="5">
    <source>
        <dbReference type="ARBA" id="ARBA00022679"/>
    </source>
</evidence>
<keyword evidence="12 15" id="KW-0472">Membrane</keyword>
<reference evidence="17" key="1">
    <citation type="submission" date="2024-06" db="EMBL/GenBank/DDBJ databases">
        <authorList>
            <person name="Liu X."/>
            <person name="Lenzi L."/>
            <person name="Haldenby T S."/>
            <person name="Uol C."/>
        </authorList>
    </citation>
    <scope>NUCLEOTIDE SEQUENCE</scope>
</reference>
<dbReference type="GO" id="GO:0005886">
    <property type="term" value="C:plasma membrane"/>
    <property type="evidence" value="ECO:0007669"/>
    <property type="project" value="TreeGrafter"/>
</dbReference>
<evidence type="ECO:0000256" key="1">
    <source>
        <dbReference type="ARBA" id="ARBA00004479"/>
    </source>
</evidence>
<evidence type="ECO:0000259" key="16">
    <source>
        <dbReference type="PROSITE" id="PS50011"/>
    </source>
</evidence>
<evidence type="ECO:0000256" key="13">
    <source>
        <dbReference type="ARBA" id="ARBA00023170"/>
    </source>
</evidence>
<dbReference type="EC" id="2.7.11.30" evidence="3"/>
<dbReference type="GO" id="GO:0005524">
    <property type="term" value="F:ATP binding"/>
    <property type="evidence" value="ECO:0007669"/>
    <property type="project" value="UniProtKB-KW"/>
</dbReference>
<dbReference type="PANTHER" id="PTHR23255:SF72">
    <property type="entry name" value="RECEPTOR PROTEIN SERINE_THREONINE KINASE"/>
    <property type="match status" value="1"/>
</dbReference>
<evidence type="ECO:0000313" key="18">
    <source>
        <dbReference type="Proteomes" id="UP001497525"/>
    </source>
</evidence>
<keyword evidence="8" id="KW-0547">Nucleotide-binding</keyword>
<comment type="subcellular location">
    <subcellularLocation>
        <location evidence="1">Membrane</location>
        <topology evidence="1">Single-pass type I membrane protein</topology>
    </subcellularLocation>
</comment>
<keyword evidence="11 15" id="KW-1133">Transmembrane helix</keyword>
<dbReference type="InterPro" id="IPR000333">
    <property type="entry name" value="TGFB_receptor"/>
</dbReference>
<dbReference type="PANTHER" id="PTHR23255">
    <property type="entry name" value="TRANSFORMING GROWTH FACTOR-BETA RECEPTOR TYPE I AND II"/>
    <property type="match status" value="1"/>
</dbReference>
<dbReference type="AlphaFoldDB" id="A0AAV2T380"/>
<keyword evidence="13" id="KW-0675">Receptor</keyword>
<dbReference type="InterPro" id="IPR001245">
    <property type="entry name" value="Ser-Thr/Tyr_kinase_cat_dom"/>
</dbReference>
<keyword evidence="7" id="KW-0732">Signal</keyword>
<feature type="domain" description="Protein kinase" evidence="16">
    <location>
        <begin position="242"/>
        <end position="567"/>
    </location>
</feature>
<evidence type="ECO:0000256" key="9">
    <source>
        <dbReference type="ARBA" id="ARBA00022777"/>
    </source>
</evidence>
<keyword evidence="6 15" id="KW-0812">Transmembrane</keyword>
<comment type="similarity">
    <text evidence="2">Belongs to the protein kinase superfamily. TKL Ser/Thr protein kinase family. TGFB receptor subfamily.</text>
</comment>
<evidence type="ECO:0000256" key="10">
    <source>
        <dbReference type="ARBA" id="ARBA00022840"/>
    </source>
</evidence>
<keyword evidence="5" id="KW-0808">Transferase</keyword>
<dbReference type="Gene3D" id="1.10.510.10">
    <property type="entry name" value="Transferase(Phosphotransferase) domain 1"/>
    <property type="match status" value="1"/>
</dbReference>
<name>A0AAV2T380_CALDB</name>
<protein>
    <recommendedName>
        <fullName evidence="3">receptor protein serine/threonine kinase</fullName>
        <ecNumber evidence="3">2.7.11.30</ecNumber>
    </recommendedName>
</protein>
<dbReference type="Pfam" id="PF07714">
    <property type="entry name" value="PK_Tyr_Ser-Thr"/>
    <property type="match status" value="1"/>
</dbReference>
<dbReference type="GO" id="GO:0004675">
    <property type="term" value="F:transmembrane receptor protein serine/threonine kinase activity"/>
    <property type="evidence" value="ECO:0007669"/>
    <property type="project" value="UniProtKB-EC"/>
</dbReference>
<dbReference type="PROSITE" id="PS50011">
    <property type="entry name" value="PROTEIN_KINASE_DOM"/>
    <property type="match status" value="1"/>
</dbReference>
<dbReference type="GO" id="GO:0043235">
    <property type="term" value="C:receptor complex"/>
    <property type="evidence" value="ECO:0007669"/>
    <property type="project" value="TreeGrafter"/>
</dbReference>
<dbReference type="InterPro" id="IPR011009">
    <property type="entry name" value="Kinase-like_dom_sf"/>
</dbReference>
<keyword evidence="4" id="KW-0723">Serine/threonine-protein kinase</keyword>
<evidence type="ECO:0000256" key="8">
    <source>
        <dbReference type="ARBA" id="ARBA00022741"/>
    </source>
</evidence>
<evidence type="ECO:0000256" key="12">
    <source>
        <dbReference type="ARBA" id="ARBA00023136"/>
    </source>
</evidence>
<keyword evidence="9" id="KW-0418">Kinase</keyword>
<dbReference type="Proteomes" id="UP001497525">
    <property type="component" value="Unassembled WGS sequence"/>
</dbReference>
<evidence type="ECO:0000256" key="11">
    <source>
        <dbReference type="ARBA" id="ARBA00022989"/>
    </source>
</evidence>
<gene>
    <name evidence="17" type="ORF">CDAUBV1_LOCUS3699</name>
</gene>
<evidence type="ECO:0000256" key="14">
    <source>
        <dbReference type="SAM" id="MobiDB-lite"/>
    </source>
</evidence>
<evidence type="ECO:0000256" key="6">
    <source>
        <dbReference type="ARBA" id="ARBA00022692"/>
    </source>
</evidence>
<dbReference type="InterPro" id="IPR000719">
    <property type="entry name" value="Prot_kinase_dom"/>
</dbReference>
<dbReference type="Gene3D" id="3.30.200.20">
    <property type="entry name" value="Phosphorylase Kinase, domain 1"/>
    <property type="match status" value="1"/>
</dbReference>
<proteinExistence type="inferred from homology"/>
<dbReference type="SUPFAM" id="SSF56112">
    <property type="entry name" value="Protein kinase-like (PK-like)"/>
    <property type="match status" value="1"/>
</dbReference>
<keyword evidence="10" id="KW-0067">ATP-binding</keyword>
<accession>A0AAV2T380</accession>
<organism evidence="17 18">
    <name type="scientific">Calicophoron daubneyi</name>
    <name type="common">Rumen fluke</name>
    <name type="synonym">Paramphistomum daubneyi</name>
    <dbReference type="NCBI Taxonomy" id="300641"/>
    <lineage>
        <taxon>Eukaryota</taxon>
        <taxon>Metazoa</taxon>
        <taxon>Spiralia</taxon>
        <taxon>Lophotrochozoa</taxon>
        <taxon>Platyhelminthes</taxon>
        <taxon>Trematoda</taxon>
        <taxon>Digenea</taxon>
        <taxon>Plagiorchiida</taxon>
        <taxon>Pronocephalata</taxon>
        <taxon>Paramphistomoidea</taxon>
        <taxon>Paramphistomidae</taxon>
        <taxon>Calicophoron</taxon>
    </lineage>
</organism>
<comment type="caution">
    <text evidence="17">The sequence shown here is derived from an EMBL/GenBank/DDBJ whole genome shotgun (WGS) entry which is preliminary data.</text>
</comment>
<dbReference type="EMBL" id="CAXLJL010000088">
    <property type="protein sequence ID" value="CAL5131271.1"/>
    <property type="molecule type" value="Genomic_DNA"/>
</dbReference>
<evidence type="ECO:0000256" key="3">
    <source>
        <dbReference type="ARBA" id="ARBA00012401"/>
    </source>
</evidence>
<feature type="transmembrane region" description="Helical" evidence="15">
    <location>
        <begin position="130"/>
        <end position="153"/>
    </location>
</feature>
<feature type="region of interest" description="Disordered" evidence="14">
    <location>
        <begin position="656"/>
        <end position="678"/>
    </location>
</feature>